<dbReference type="Proteomes" id="UP000515480">
    <property type="component" value="Chromosome"/>
</dbReference>
<accession>A0A7G7VHN0</accession>
<dbReference type="EMBL" id="CP060204">
    <property type="protein sequence ID" value="QNH53623.1"/>
    <property type="molecule type" value="Genomic_DNA"/>
</dbReference>
<reference evidence="1 2" key="1">
    <citation type="submission" date="2020-07" db="EMBL/GenBank/DDBJ databases">
        <title>Complete genome and description of Selenomonas timonensis sp. nov., a new bacterium isolated from a gingivitis subject.</title>
        <authorList>
            <person name="Antezack A."/>
        </authorList>
    </citation>
    <scope>NUCLEOTIDE SEQUENCE [LARGE SCALE GENOMIC DNA]</scope>
    <source>
        <strain evidence="1 2">Marseille-Q3039</strain>
    </source>
</reference>
<dbReference type="RefSeq" id="WP_185979791.1">
    <property type="nucleotide sequence ID" value="NZ_CP060204.1"/>
</dbReference>
<dbReference type="CDD" id="cd10912">
    <property type="entry name" value="PIN_YacP-like"/>
    <property type="match status" value="1"/>
</dbReference>
<organism evidence="1 2">
    <name type="scientific">Selenomonas timonae</name>
    <dbReference type="NCBI Taxonomy" id="2754044"/>
    <lineage>
        <taxon>Bacteria</taxon>
        <taxon>Bacillati</taxon>
        <taxon>Bacillota</taxon>
        <taxon>Negativicutes</taxon>
        <taxon>Selenomonadales</taxon>
        <taxon>Selenomonadaceae</taxon>
        <taxon>Selenomonas</taxon>
    </lineage>
</organism>
<name>A0A7G7VHN0_9FIRM</name>
<dbReference type="KEGG" id="stim:H1B31_06905"/>
<dbReference type="AlphaFoldDB" id="A0A7G7VHN0"/>
<protein>
    <submittedName>
        <fullName evidence="1">NYN domain-containing protein</fullName>
    </submittedName>
</protein>
<evidence type="ECO:0000313" key="2">
    <source>
        <dbReference type="Proteomes" id="UP000515480"/>
    </source>
</evidence>
<dbReference type="PANTHER" id="PTHR34547:SF1">
    <property type="entry name" value="YACP-LIKE NYN DOMAIN PROTEIN"/>
    <property type="match status" value="1"/>
</dbReference>
<dbReference type="InterPro" id="IPR010298">
    <property type="entry name" value="YacP-like"/>
</dbReference>
<keyword evidence="2" id="KW-1185">Reference proteome</keyword>
<dbReference type="Pfam" id="PF05991">
    <property type="entry name" value="NYN_YacP"/>
    <property type="match status" value="1"/>
</dbReference>
<evidence type="ECO:0000313" key="1">
    <source>
        <dbReference type="EMBL" id="QNH53623.1"/>
    </source>
</evidence>
<gene>
    <name evidence="1" type="ORF">H1B31_06905</name>
</gene>
<sequence>MARQRESEYYLIDGYNVINAWPELIRLRGNLDEARDVLVHILTEYGAFENYEMTVVFDAFFTEDDEHELQITDRMKVIYTGAGETADSCIERLAYTAVRAGREVHVVTSDGAEQSVILGAGAYRITSPELRRSVKKSKKQMKAEYIGAHTQSLGRIEVHERLDRDTLARLEEMRRKK</sequence>
<proteinExistence type="predicted"/>
<dbReference type="PANTHER" id="PTHR34547">
    <property type="entry name" value="YACP-LIKE NYN DOMAIN PROTEIN"/>
    <property type="match status" value="1"/>
</dbReference>